<comment type="caution">
    <text evidence="8">The sequence shown here is derived from an EMBL/GenBank/DDBJ whole genome shotgun (WGS) entry which is preliminary data.</text>
</comment>
<dbReference type="InterPro" id="IPR000504">
    <property type="entry name" value="RRM_dom"/>
</dbReference>
<gene>
    <name evidence="8" type="ORF">OTU49_011293</name>
</gene>
<keyword evidence="2" id="KW-0677">Repeat</keyword>
<feature type="compositionally biased region" description="Basic residues" evidence="6">
    <location>
        <begin position="701"/>
        <end position="714"/>
    </location>
</feature>
<dbReference type="FunFam" id="3.30.70.330:FF:000182">
    <property type="entry name" value="RNA-binding motif protein 28"/>
    <property type="match status" value="1"/>
</dbReference>
<evidence type="ECO:0000256" key="1">
    <source>
        <dbReference type="ARBA" id="ARBA00004123"/>
    </source>
</evidence>
<evidence type="ECO:0000313" key="8">
    <source>
        <dbReference type="EMBL" id="KAK8751957.1"/>
    </source>
</evidence>
<feature type="compositionally biased region" description="Acidic residues" evidence="6">
    <location>
        <begin position="271"/>
        <end position="280"/>
    </location>
</feature>
<feature type="domain" description="RRM" evidence="7">
    <location>
        <begin position="317"/>
        <end position="401"/>
    </location>
</feature>
<feature type="domain" description="RRM" evidence="7">
    <location>
        <begin position="471"/>
        <end position="579"/>
    </location>
</feature>
<evidence type="ECO:0000256" key="3">
    <source>
        <dbReference type="ARBA" id="ARBA00022884"/>
    </source>
</evidence>
<dbReference type="InterPro" id="IPR051945">
    <property type="entry name" value="RRM_MRD1_RNA_proc_ribogen"/>
</dbReference>
<proteinExistence type="predicted"/>
<feature type="region of interest" description="Disordered" evidence="6">
    <location>
        <begin position="599"/>
        <end position="724"/>
    </location>
</feature>
<accession>A0AAW0Y7G7</accession>
<keyword evidence="3 5" id="KW-0694">RNA-binding</keyword>
<dbReference type="InterPro" id="IPR035979">
    <property type="entry name" value="RBD_domain_sf"/>
</dbReference>
<comment type="subcellular location">
    <subcellularLocation>
        <location evidence="1">Nucleus</location>
    </subcellularLocation>
</comment>
<dbReference type="GO" id="GO:0003729">
    <property type="term" value="F:mRNA binding"/>
    <property type="evidence" value="ECO:0007669"/>
    <property type="project" value="TreeGrafter"/>
</dbReference>
<feature type="compositionally biased region" description="Acidic residues" evidence="6">
    <location>
        <begin position="287"/>
        <end position="296"/>
    </location>
</feature>
<feature type="compositionally biased region" description="Basic and acidic residues" evidence="6">
    <location>
        <begin position="715"/>
        <end position="724"/>
    </location>
</feature>
<dbReference type="AlphaFoldDB" id="A0AAW0Y7G7"/>
<evidence type="ECO:0000259" key="7">
    <source>
        <dbReference type="PROSITE" id="PS50102"/>
    </source>
</evidence>
<feature type="compositionally biased region" description="Polar residues" evidence="6">
    <location>
        <begin position="687"/>
        <end position="696"/>
    </location>
</feature>
<evidence type="ECO:0000256" key="2">
    <source>
        <dbReference type="ARBA" id="ARBA00022737"/>
    </source>
</evidence>
<evidence type="ECO:0000256" key="4">
    <source>
        <dbReference type="ARBA" id="ARBA00023242"/>
    </source>
</evidence>
<feature type="region of interest" description="Disordered" evidence="6">
    <location>
        <begin position="242"/>
        <end position="311"/>
    </location>
</feature>
<feature type="region of interest" description="Disordered" evidence="6">
    <location>
        <begin position="106"/>
        <end position="132"/>
    </location>
</feature>
<dbReference type="GO" id="GO:0005730">
    <property type="term" value="C:nucleolus"/>
    <property type="evidence" value="ECO:0007669"/>
    <property type="project" value="TreeGrafter"/>
</dbReference>
<keyword evidence="9" id="KW-1185">Reference proteome</keyword>
<dbReference type="PANTHER" id="PTHR48039:SF5">
    <property type="entry name" value="RNA-BINDING PROTEIN 28"/>
    <property type="match status" value="1"/>
</dbReference>
<keyword evidence="4" id="KW-0539">Nucleus</keyword>
<dbReference type="SMART" id="SM00360">
    <property type="entry name" value="RRM"/>
    <property type="match status" value="4"/>
</dbReference>
<name>A0AAW0Y7G7_CHEQU</name>
<evidence type="ECO:0000256" key="5">
    <source>
        <dbReference type="PROSITE-ProRule" id="PRU00176"/>
    </source>
</evidence>
<dbReference type="EMBL" id="JARKIK010000005">
    <property type="protein sequence ID" value="KAK8751957.1"/>
    <property type="molecule type" value="Genomic_DNA"/>
</dbReference>
<dbReference type="CDD" id="cd12416">
    <property type="entry name" value="RRM4_RBM28_like"/>
    <property type="match status" value="1"/>
</dbReference>
<dbReference type="Gene3D" id="3.30.70.330">
    <property type="match status" value="4"/>
</dbReference>
<dbReference type="PROSITE" id="PS50102">
    <property type="entry name" value="RRM"/>
    <property type="match status" value="4"/>
</dbReference>
<feature type="domain" description="RRM" evidence="7">
    <location>
        <begin position="9"/>
        <end position="86"/>
    </location>
</feature>
<sequence length="750" mass="86544">MMKMQGKDCSVIVTQLPRDISRREVQDFFSEVAPVRKCHLVRDKNDTFKGMAYIVYTLVEDASQAVKQYDNASFKGKILKVKFSHQRQTEANKTVFGIKGDVKEEDAEENEKEDKARGPRKKINKREPGKQRKGRIIIRNLSFKADEKLVEEHFSKYGKIREVSILRKKDGKMVGCAFVQFNEKAEALKAITECNMKPLLGRLIAVDLAVEKEKFMPYKTSTEISMDVDKVKEIKVKEEVLSYDEKEDSDEEDDDIKTEIKEEKESSNELSDSELDDGDESYSSKSEDDDDDEEEPMPVKAKFPAAQGPSKDITEERTLFLKNLPFAATDEDIAEVLRKFGELKYVLLCIDQLTEHPRGTAFAQFKEREAADACLAAATNPAAKNEFILYGRPMHIMRAISRMELERKKSEKDLEKITKDKRNLYLAREGFVRQGTRAALGVSNTDLALRTRREQVKRRMLQNLHIFVSKIRLCINNLPDRIGDKQLHAIFSKHAPDGAKITEARIMRDFRNLNENGIPKSRGYGFVTFTEHEHALAALRKINNNPDIFTNDQRPIVEFSLENRSVLKARQKRMEKSKEKNPLWKKDRHNIKQDAIKIDKQTTSEIKKQPVKMSEVSEGESQPMFMGSKSDPCNKNLPVNYGPKIRHRERDIKGKTKISRKQFRKEQRDRALGRKRKRPEHEDRGESSSINPQEASEGQAKKKRKRNKKKISKKMKADIKDERAFNAIVQKYKAKISSVNSVSSKKWYED</sequence>
<reference evidence="8 9" key="1">
    <citation type="journal article" date="2024" name="BMC Genomics">
        <title>Genome assembly of redclaw crayfish (Cherax quadricarinatus) provides insights into its immune adaptation and hypoxia tolerance.</title>
        <authorList>
            <person name="Liu Z."/>
            <person name="Zheng J."/>
            <person name="Li H."/>
            <person name="Fang K."/>
            <person name="Wang S."/>
            <person name="He J."/>
            <person name="Zhou D."/>
            <person name="Weng S."/>
            <person name="Chi M."/>
            <person name="Gu Z."/>
            <person name="He J."/>
            <person name="Li F."/>
            <person name="Wang M."/>
        </authorList>
    </citation>
    <scope>NUCLEOTIDE SEQUENCE [LARGE SCALE GENOMIC DNA]</scope>
    <source>
        <strain evidence="8">ZL_2023a</strain>
    </source>
</reference>
<feature type="compositionally biased region" description="Basic and acidic residues" evidence="6">
    <location>
        <begin position="599"/>
        <end position="608"/>
    </location>
</feature>
<evidence type="ECO:0000313" key="9">
    <source>
        <dbReference type="Proteomes" id="UP001445076"/>
    </source>
</evidence>
<dbReference type="InterPro" id="IPR012677">
    <property type="entry name" value="Nucleotide-bd_a/b_plait_sf"/>
</dbReference>
<protein>
    <recommendedName>
        <fullName evidence="7">RRM domain-containing protein</fullName>
    </recommendedName>
</protein>
<feature type="domain" description="RRM" evidence="7">
    <location>
        <begin position="134"/>
        <end position="211"/>
    </location>
</feature>
<dbReference type="PANTHER" id="PTHR48039">
    <property type="entry name" value="RNA-BINDING MOTIF PROTEIN 14B"/>
    <property type="match status" value="1"/>
</dbReference>
<evidence type="ECO:0000256" key="6">
    <source>
        <dbReference type="SAM" id="MobiDB-lite"/>
    </source>
</evidence>
<dbReference type="CDD" id="cd12414">
    <property type="entry name" value="RRM2_RBM28_like"/>
    <property type="match status" value="1"/>
</dbReference>
<feature type="compositionally biased region" description="Acidic residues" evidence="6">
    <location>
        <begin position="245"/>
        <end position="256"/>
    </location>
</feature>
<feature type="compositionally biased region" description="Basic and acidic residues" evidence="6">
    <location>
        <begin position="257"/>
        <end position="267"/>
    </location>
</feature>
<organism evidence="8 9">
    <name type="scientific">Cherax quadricarinatus</name>
    <name type="common">Australian red claw crayfish</name>
    <dbReference type="NCBI Taxonomy" id="27406"/>
    <lineage>
        <taxon>Eukaryota</taxon>
        <taxon>Metazoa</taxon>
        <taxon>Ecdysozoa</taxon>
        <taxon>Arthropoda</taxon>
        <taxon>Crustacea</taxon>
        <taxon>Multicrustacea</taxon>
        <taxon>Malacostraca</taxon>
        <taxon>Eumalacostraca</taxon>
        <taxon>Eucarida</taxon>
        <taxon>Decapoda</taxon>
        <taxon>Pleocyemata</taxon>
        <taxon>Astacidea</taxon>
        <taxon>Parastacoidea</taxon>
        <taxon>Parastacidae</taxon>
        <taxon>Cherax</taxon>
    </lineage>
</organism>
<dbReference type="Proteomes" id="UP001445076">
    <property type="component" value="Unassembled WGS sequence"/>
</dbReference>
<dbReference type="Pfam" id="PF00076">
    <property type="entry name" value="RRM_1"/>
    <property type="match status" value="4"/>
</dbReference>
<dbReference type="SUPFAM" id="SSF54928">
    <property type="entry name" value="RNA-binding domain, RBD"/>
    <property type="match status" value="4"/>
</dbReference>